<dbReference type="EMBL" id="LYOZ01000010">
    <property type="protein sequence ID" value="OCH98503.1"/>
    <property type="molecule type" value="Genomic_DNA"/>
</dbReference>
<dbReference type="Proteomes" id="UP000093336">
    <property type="component" value="Unassembled WGS sequence"/>
</dbReference>
<dbReference type="Pfam" id="PF23129">
    <property type="entry name" value="DotZ"/>
    <property type="match status" value="1"/>
</dbReference>
<protein>
    <submittedName>
        <fullName evidence="1">Uncharacterized protein</fullName>
    </submittedName>
</protein>
<sequence>MSVEKSEVENDLSEWLSTYGLVTVERIMERYKIRLQQEDLISVIKSPNTFYHQLVRVPLKNVLNGIILQQAHDYQVYAQKLFVDYLLSGESSKSADSPGGYTREDLEKERQSLIKMGEAFHEQELAHTRLIADSQKSLIKQVEEWQKILQQVAKKIKTAMQSQQIVVSENAVIQAINILLILQDVTKTSDVALKNEGWTRVEKILQQKLSEDLRQQFVEQIASLRNFMLETESLLQGFIDVIAAMTARLRDFRTQFYNLILKVTELIRQLPEYRANSVQTEENRESLHFDKAIGDQS</sequence>
<dbReference type="OrthoDB" id="5649041at2"/>
<dbReference type="CDD" id="cd22644">
    <property type="entry name" value="DotZ"/>
    <property type="match status" value="1"/>
</dbReference>
<proteinExistence type="predicted"/>
<accession>A0A0W0UJT0</accession>
<evidence type="ECO:0000313" key="2">
    <source>
        <dbReference type="EMBL" id="OCH98503.1"/>
    </source>
</evidence>
<dbReference type="EMBL" id="LNYG01000013">
    <property type="protein sequence ID" value="KTD08178.1"/>
    <property type="molecule type" value="Genomic_DNA"/>
</dbReference>
<dbReference type="STRING" id="455.Ljam_2373"/>
<comment type="caution">
    <text evidence="1">The sequence shown here is derived from an EMBL/GenBank/DDBJ whole genome shotgun (WGS) entry which is preliminary data.</text>
</comment>
<name>A0A0W0UJT0_9GAMM</name>
<evidence type="ECO:0000313" key="1">
    <source>
        <dbReference type="EMBL" id="KTD08178.1"/>
    </source>
</evidence>
<dbReference type="InterPro" id="IPR049719">
    <property type="entry name" value="DotZ-like"/>
</dbReference>
<reference evidence="1 3" key="1">
    <citation type="submission" date="2015-11" db="EMBL/GenBank/DDBJ databases">
        <title>Genomic analysis of 38 Legionella species identifies large and diverse effector repertoires.</title>
        <authorList>
            <person name="Burstein D."/>
            <person name="Amaro F."/>
            <person name="Zusman T."/>
            <person name="Lifshitz Z."/>
            <person name="Cohen O."/>
            <person name="Gilbert J.A."/>
            <person name="Pupko T."/>
            <person name="Shuman H.A."/>
            <person name="Segal G."/>
        </authorList>
    </citation>
    <scope>NUCLEOTIDE SEQUENCE [LARGE SCALE GENOMIC DNA]</scope>
    <source>
        <strain evidence="1 3">JA-26-G1-E2</strain>
    </source>
</reference>
<organism evidence="1 3">
    <name type="scientific">Legionella jamestowniensis</name>
    <dbReference type="NCBI Taxonomy" id="455"/>
    <lineage>
        <taxon>Bacteria</taxon>
        <taxon>Pseudomonadati</taxon>
        <taxon>Pseudomonadota</taxon>
        <taxon>Gammaproteobacteria</taxon>
        <taxon>Legionellales</taxon>
        <taxon>Legionellaceae</taxon>
        <taxon>Legionella</taxon>
    </lineage>
</organism>
<evidence type="ECO:0000313" key="3">
    <source>
        <dbReference type="Proteomes" id="UP000054715"/>
    </source>
</evidence>
<keyword evidence="4" id="KW-1185">Reference proteome</keyword>
<dbReference type="AlphaFoldDB" id="A0A0W0UJT0"/>
<dbReference type="RefSeq" id="WP_058450229.1">
    <property type="nucleotide sequence ID" value="NZ_CAAAJF010000018.1"/>
</dbReference>
<gene>
    <name evidence="2" type="ORF">A8135_00215</name>
    <name evidence="1" type="ORF">Ljam_2373</name>
</gene>
<dbReference type="PATRIC" id="fig|455.5.peg.2496"/>
<dbReference type="Proteomes" id="UP000054715">
    <property type="component" value="Unassembled WGS sequence"/>
</dbReference>
<evidence type="ECO:0000313" key="4">
    <source>
        <dbReference type="Proteomes" id="UP000093336"/>
    </source>
</evidence>
<reference evidence="2 4" key="2">
    <citation type="submission" date="2016-05" db="EMBL/GenBank/DDBJ databases">
        <authorList>
            <person name="Prochazka B."/>
            <person name="Indra A."/>
            <person name="Hasenberger P."/>
            <person name="Blaschitz M."/>
            <person name="Wagner L."/>
            <person name="Wewalka G."/>
            <person name="Sorschag S."/>
            <person name="Schmid D."/>
            <person name="Ruppitsch W."/>
        </authorList>
    </citation>
    <scope>NUCLEOTIDE SEQUENCE [LARGE SCALE GENOMIC DNA]</scope>
    <source>
        <strain evidence="2 4">974010_12</strain>
    </source>
</reference>